<evidence type="ECO:0000256" key="2">
    <source>
        <dbReference type="ARBA" id="ARBA00022801"/>
    </source>
</evidence>
<keyword evidence="1" id="KW-0479">Metal-binding</keyword>
<keyword evidence="5" id="KW-1185">Reference proteome</keyword>
<keyword evidence="2" id="KW-0378">Hydrolase</keyword>
<dbReference type="InterPro" id="IPR036412">
    <property type="entry name" value="HAD-like_sf"/>
</dbReference>
<dbReference type="SUPFAM" id="SSF56784">
    <property type="entry name" value="HAD-like"/>
    <property type="match status" value="1"/>
</dbReference>
<dbReference type="InterPro" id="IPR023214">
    <property type="entry name" value="HAD_sf"/>
</dbReference>
<dbReference type="OrthoDB" id="355730at2"/>
<dbReference type="PANTHER" id="PTHR43344">
    <property type="entry name" value="PHOSPHOSERINE PHOSPHATASE"/>
    <property type="match status" value="1"/>
</dbReference>
<dbReference type="NCBIfam" id="TIGR01488">
    <property type="entry name" value="HAD-SF-IB"/>
    <property type="match status" value="1"/>
</dbReference>
<dbReference type="Gene3D" id="3.40.50.1000">
    <property type="entry name" value="HAD superfamily/HAD-like"/>
    <property type="match status" value="1"/>
</dbReference>
<keyword evidence="3" id="KW-0460">Magnesium</keyword>
<gene>
    <name evidence="4" type="ORF">CH357_15660</name>
</gene>
<protein>
    <submittedName>
        <fullName evidence="4">Haloacid dehalogenase</fullName>
    </submittedName>
</protein>
<accession>A0A2M9X9Z2</accession>
<proteinExistence type="predicted"/>
<dbReference type="GO" id="GO:0016787">
    <property type="term" value="F:hydrolase activity"/>
    <property type="evidence" value="ECO:0007669"/>
    <property type="project" value="UniProtKB-KW"/>
</dbReference>
<organism evidence="4 5">
    <name type="scientific">Leptospira hartskeerlii</name>
    <dbReference type="NCBI Taxonomy" id="2023177"/>
    <lineage>
        <taxon>Bacteria</taxon>
        <taxon>Pseudomonadati</taxon>
        <taxon>Spirochaetota</taxon>
        <taxon>Spirochaetia</taxon>
        <taxon>Leptospirales</taxon>
        <taxon>Leptospiraceae</taxon>
        <taxon>Leptospira</taxon>
    </lineage>
</organism>
<dbReference type="Pfam" id="PF12710">
    <property type="entry name" value="HAD"/>
    <property type="match status" value="1"/>
</dbReference>
<dbReference type="GO" id="GO:0046872">
    <property type="term" value="F:metal ion binding"/>
    <property type="evidence" value="ECO:0007669"/>
    <property type="project" value="UniProtKB-KW"/>
</dbReference>
<evidence type="ECO:0000313" key="5">
    <source>
        <dbReference type="Proteomes" id="UP000232196"/>
    </source>
</evidence>
<dbReference type="Proteomes" id="UP000232196">
    <property type="component" value="Unassembled WGS sequence"/>
</dbReference>
<comment type="caution">
    <text evidence="4">The sequence shown here is derived from an EMBL/GenBank/DDBJ whole genome shotgun (WGS) entry which is preliminary data.</text>
</comment>
<dbReference type="AlphaFoldDB" id="A0A2M9X9Z2"/>
<evidence type="ECO:0000256" key="1">
    <source>
        <dbReference type="ARBA" id="ARBA00022723"/>
    </source>
</evidence>
<dbReference type="InterPro" id="IPR050582">
    <property type="entry name" value="HAD-like_SerB"/>
</dbReference>
<evidence type="ECO:0000313" key="4">
    <source>
        <dbReference type="EMBL" id="PJZ24505.1"/>
    </source>
</evidence>
<dbReference type="RefSeq" id="WP_100707706.1">
    <property type="nucleotide sequence ID" value="NZ_NPDL01000007.1"/>
</dbReference>
<evidence type="ECO:0000256" key="3">
    <source>
        <dbReference type="ARBA" id="ARBA00022842"/>
    </source>
</evidence>
<reference evidence="4 5" key="1">
    <citation type="submission" date="2017-07" db="EMBL/GenBank/DDBJ databases">
        <title>Leptospira spp. isolated from tropical soils.</title>
        <authorList>
            <person name="Thibeaux R."/>
            <person name="Iraola G."/>
            <person name="Ferres I."/>
            <person name="Bierque E."/>
            <person name="Girault D."/>
            <person name="Soupe-Gilbert M.-E."/>
            <person name="Picardeau M."/>
            <person name="Goarant C."/>
        </authorList>
    </citation>
    <scope>NUCLEOTIDE SEQUENCE [LARGE SCALE GENOMIC DNA]</scope>
    <source>
        <strain evidence="4 5">MCA1-C-A1</strain>
    </source>
</reference>
<name>A0A2M9X9Z2_9LEPT</name>
<sequence length="275" mass="31472">MFSNSDWSSEIFSYLEENLTGRKFQTALFDFDNTLVRGDFGEEVMCELLKAGVPWIQSLSPFFSEVTIFEKMETLRKTNTRSFMEEVWKYYESKIEKEGLEAGYRWSTWIFSGRSTQELQNTAKFVWEKNQQDTSPSAVQAFHPMSELVKELQKAGTKIWILTASPGPVIQVVSDQWGIPKENVLGMRLIERNGILSHELIEPFTYGIGKVEFLNIANENQGYDIAFGDSENDFPMLSHVRSKGIFLDRGKKKVPPNGTLIQSVANWKTVPKPIT</sequence>
<dbReference type="PANTHER" id="PTHR43344:SF13">
    <property type="entry name" value="PHOSPHATASE RV3661-RELATED"/>
    <property type="match status" value="1"/>
</dbReference>
<dbReference type="EMBL" id="NPDN01000008">
    <property type="protein sequence ID" value="PJZ24505.1"/>
    <property type="molecule type" value="Genomic_DNA"/>
</dbReference>